<comment type="caution">
    <text evidence="8">The sequence shown here is derived from an EMBL/GenBank/DDBJ whole genome shotgun (WGS) entry which is preliminary data.</text>
</comment>
<dbReference type="GO" id="GO:0004252">
    <property type="term" value="F:serine-type endopeptidase activity"/>
    <property type="evidence" value="ECO:0007669"/>
    <property type="project" value="UniProtKB-UniRule"/>
</dbReference>
<keyword evidence="9" id="KW-1185">Reference proteome</keyword>
<dbReference type="PANTHER" id="PTHR43806:SF11">
    <property type="entry name" value="CEREVISIN-RELATED"/>
    <property type="match status" value="1"/>
</dbReference>
<dbReference type="SUPFAM" id="SSF52743">
    <property type="entry name" value="Subtilisin-like"/>
    <property type="match status" value="1"/>
</dbReference>
<dbReference type="PRINTS" id="PR00723">
    <property type="entry name" value="SUBTILISIN"/>
</dbReference>
<accession>A0A2T3W5A6</accession>
<dbReference type="InterPro" id="IPR000209">
    <property type="entry name" value="Peptidase_S8/S53_dom"/>
</dbReference>
<keyword evidence="4 5" id="KW-0720">Serine protease</keyword>
<evidence type="ECO:0000256" key="5">
    <source>
        <dbReference type="PROSITE-ProRule" id="PRU01240"/>
    </source>
</evidence>
<sequence>MSRTLLPLSLALLLAACGGGPAPAPEPAPAPPPPPAPVCAQGESALVQAPQVPAQPQREPVEAAVAAPVWSAPHVPGRVLIVNAARLQAQDILRGVQTRTLGAGVTLAQTPAGEADAAFAARLQAQGLQVQPDYLYGPLANPNDPGVPGNGGVALVAGGVAYTQTYLNRIQAPAAWTFLQACGKTPVAAKTAILDARVDNHPDLVARIAERASFLTPEAGGSDIQTGHGTASAGLVGATTNNGAGLAGVTWSGPLMALEVLGTQGGSTSSLAQALNAAVDGGAKVINLSLGRPLEANEPAGSGDQVLGAALTNAAKSAVVVAAAGNTAGDGVYFPASHPDVVAVGALGTSEAALACYSARPSTARPRGLNLVAPGGAGNCAGATNAGQMLILAAGGGYTLSAGTSFAAPLVSGAAALMRAANPALTAAETRQRLVDSANTSVAGLPRLDVNAAVRAATR</sequence>
<dbReference type="InterPro" id="IPR050131">
    <property type="entry name" value="Peptidase_S8_subtilisin-like"/>
</dbReference>
<dbReference type="PANTHER" id="PTHR43806">
    <property type="entry name" value="PEPTIDASE S8"/>
    <property type="match status" value="1"/>
</dbReference>
<name>A0A2T3W5A6_9DEIO</name>
<keyword evidence="3 5" id="KW-0378">Hydrolase</keyword>
<dbReference type="PROSITE" id="PS51892">
    <property type="entry name" value="SUBTILASE"/>
    <property type="match status" value="1"/>
</dbReference>
<dbReference type="Proteomes" id="UP000240317">
    <property type="component" value="Unassembled WGS sequence"/>
</dbReference>
<feature type="active site" description="Charge relay system" evidence="5">
    <location>
        <position position="195"/>
    </location>
</feature>
<evidence type="ECO:0000256" key="4">
    <source>
        <dbReference type="ARBA" id="ARBA00022825"/>
    </source>
</evidence>
<feature type="signal peptide" evidence="6">
    <location>
        <begin position="1"/>
        <end position="24"/>
    </location>
</feature>
<reference evidence="8 9" key="1">
    <citation type="submission" date="2018-03" db="EMBL/GenBank/DDBJ databases">
        <title>Draft genome of Deinococcus sp. OD32.</title>
        <authorList>
            <person name="Wang X.-P."/>
            <person name="Du Z.-J."/>
        </authorList>
    </citation>
    <scope>NUCLEOTIDE SEQUENCE [LARGE SCALE GENOMIC DNA]</scope>
    <source>
        <strain evidence="8 9">OD32</strain>
    </source>
</reference>
<dbReference type="GO" id="GO:0006508">
    <property type="term" value="P:proteolysis"/>
    <property type="evidence" value="ECO:0007669"/>
    <property type="project" value="UniProtKB-KW"/>
</dbReference>
<feature type="chain" id="PRO_5015697482" evidence="6">
    <location>
        <begin position="25"/>
        <end position="459"/>
    </location>
</feature>
<evidence type="ECO:0000256" key="3">
    <source>
        <dbReference type="ARBA" id="ARBA00022801"/>
    </source>
</evidence>
<dbReference type="Gene3D" id="3.40.50.200">
    <property type="entry name" value="Peptidase S8/S53 domain"/>
    <property type="match status" value="1"/>
</dbReference>
<evidence type="ECO:0000313" key="9">
    <source>
        <dbReference type="Proteomes" id="UP000240317"/>
    </source>
</evidence>
<dbReference type="PROSITE" id="PS00138">
    <property type="entry name" value="SUBTILASE_SER"/>
    <property type="match status" value="1"/>
</dbReference>
<dbReference type="AlphaFoldDB" id="A0A2T3W5A6"/>
<evidence type="ECO:0000256" key="6">
    <source>
        <dbReference type="SAM" id="SignalP"/>
    </source>
</evidence>
<comment type="similarity">
    <text evidence="1 5">Belongs to the peptidase S8 family.</text>
</comment>
<feature type="active site" description="Charge relay system" evidence="5">
    <location>
        <position position="228"/>
    </location>
</feature>
<protein>
    <submittedName>
        <fullName evidence="8">Peptidase S8</fullName>
    </submittedName>
</protein>
<dbReference type="OrthoDB" id="5240330at2"/>
<dbReference type="EMBL" id="PYSV01000016">
    <property type="protein sequence ID" value="PTA67057.1"/>
    <property type="molecule type" value="Genomic_DNA"/>
</dbReference>
<feature type="active site" description="Charge relay system" evidence="5">
    <location>
        <position position="405"/>
    </location>
</feature>
<dbReference type="InterPro" id="IPR023828">
    <property type="entry name" value="Peptidase_S8_Ser-AS"/>
</dbReference>
<feature type="domain" description="Peptidase S8/S53" evidence="7">
    <location>
        <begin position="192"/>
        <end position="442"/>
    </location>
</feature>
<keyword evidence="6" id="KW-0732">Signal</keyword>
<gene>
    <name evidence="8" type="ORF">C8263_14895</name>
</gene>
<proteinExistence type="inferred from homology"/>
<evidence type="ECO:0000313" key="8">
    <source>
        <dbReference type="EMBL" id="PTA67057.1"/>
    </source>
</evidence>
<organism evidence="8 9">
    <name type="scientific">Deinococcus arcticus</name>
    <dbReference type="NCBI Taxonomy" id="2136176"/>
    <lineage>
        <taxon>Bacteria</taxon>
        <taxon>Thermotogati</taxon>
        <taxon>Deinococcota</taxon>
        <taxon>Deinococci</taxon>
        <taxon>Deinococcales</taxon>
        <taxon>Deinococcaceae</taxon>
        <taxon>Deinococcus</taxon>
    </lineage>
</organism>
<dbReference type="InterPro" id="IPR015500">
    <property type="entry name" value="Peptidase_S8_subtilisin-rel"/>
</dbReference>
<evidence type="ECO:0000256" key="1">
    <source>
        <dbReference type="ARBA" id="ARBA00011073"/>
    </source>
</evidence>
<keyword evidence="2 5" id="KW-0645">Protease</keyword>
<evidence type="ECO:0000259" key="7">
    <source>
        <dbReference type="Pfam" id="PF00082"/>
    </source>
</evidence>
<dbReference type="InterPro" id="IPR036852">
    <property type="entry name" value="Peptidase_S8/S53_dom_sf"/>
</dbReference>
<dbReference type="PROSITE" id="PS51257">
    <property type="entry name" value="PROKAR_LIPOPROTEIN"/>
    <property type="match status" value="1"/>
</dbReference>
<dbReference type="Pfam" id="PF00082">
    <property type="entry name" value="Peptidase_S8"/>
    <property type="match status" value="1"/>
</dbReference>
<evidence type="ECO:0000256" key="2">
    <source>
        <dbReference type="ARBA" id="ARBA00022670"/>
    </source>
</evidence>